<dbReference type="Proteomes" id="UP000317036">
    <property type="component" value="Unassembled WGS sequence"/>
</dbReference>
<keyword evidence="1" id="KW-0802">TPR repeat</keyword>
<evidence type="ECO:0000259" key="2">
    <source>
        <dbReference type="Pfam" id="PF00535"/>
    </source>
</evidence>
<dbReference type="Gene3D" id="3.90.550.10">
    <property type="entry name" value="Spore Coat Polysaccharide Biosynthesis Protein SpsA, Chain A"/>
    <property type="match status" value="1"/>
</dbReference>
<gene>
    <name evidence="3" type="ORF">FPZ49_08720</name>
</gene>
<keyword evidence="3" id="KW-0808">Transferase</keyword>
<dbReference type="InterPro" id="IPR029044">
    <property type="entry name" value="Nucleotide-diphossugar_trans"/>
</dbReference>
<dbReference type="SMART" id="SM00028">
    <property type="entry name" value="TPR"/>
    <property type="match status" value="3"/>
</dbReference>
<dbReference type="PROSITE" id="PS50005">
    <property type="entry name" value="TPR"/>
    <property type="match status" value="1"/>
</dbReference>
<reference evidence="3 4" key="1">
    <citation type="submission" date="2019-07" db="EMBL/GenBank/DDBJ databases">
        <authorList>
            <person name="Kim J."/>
        </authorList>
    </citation>
    <scope>NUCLEOTIDE SEQUENCE [LARGE SCALE GENOMIC DNA]</scope>
    <source>
        <strain evidence="3 4">JC52</strain>
    </source>
</reference>
<dbReference type="EMBL" id="VNJI01000008">
    <property type="protein sequence ID" value="TVY10465.1"/>
    <property type="molecule type" value="Genomic_DNA"/>
</dbReference>
<accession>A0A559KEB0</accession>
<dbReference type="InterPro" id="IPR011990">
    <property type="entry name" value="TPR-like_helical_dom_sf"/>
</dbReference>
<comment type="caution">
    <text evidence="3">The sequence shown here is derived from an EMBL/GenBank/DDBJ whole genome shotgun (WGS) entry which is preliminary data.</text>
</comment>
<sequence length="491" mass="56423">MRTAQAERYYESIIAALKEQRYTEAERGAIEEIRRAPLAPQAWTLLGEALLHQGYGHAARKTFGRAWLLDPEAAWVEQVEQALKRTQPGPSRADIDELLQVKRVTVTVGIIARDEERTIRRCLASLQGAVDDIVVVDCESKDATASIAAEFPGVKIVRTSWNNDFSALRNAGLAVMNTDWVLWIDADEELHPDDVTAVREVAGLYDDMDVPSVLYIWQVNRIAGSVRHEFSQTRMFPLRYGLRYHGRVHEQVGPREGSIYSQVTYRKPVRIRLLHDGYEPDIVKQKDKISRNLRLLEMMVKEEPDNPGWWMYYARESLAAGQTEQALEAIRRTEETALHQPRFGRLLDALMLKAKIHLAARRWDEVEEACMKALELDADFPDAQFYLATAKLHRGAELHREAEKLLRQSKDSFKRYRGTVSPDHEIAQWKADVSLADIARSVGKFADATQMYQQVQARAPYVHQIHKPLQRMEEQYRKLQELMNRPDGRSK</sequence>
<organism evidence="3 4">
    <name type="scientific">Paenibacillus cremeus</name>
    <dbReference type="NCBI Taxonomy" id="2163881"/>
    <lineage>
        <taxon>Bacteria</taxon>
        <taxon>Bacillati</taxon>
        <taxon>Bacillota</taxon>
        <taxon>Bacilli</taxon>
        <taxon>Bacillales</taxon>
        <taxon>Paenibacillaceae</taxon>
        <taxon>Paenibacillus</taxon>
    </lineage>
</organism>
<dbReference type="PANTHER" id="PTHR43630">
    <property type="entry name" value="POLY-BETA-1,6-N-ACETYL-D-GLUCOSAMINE SYNTHASE"/>
    <property type="match status" value="1"/>
</dbReference>
<dbReference type="InterPro" id="IPR001173">
    <property type="entry name" value="Glyco_trans_2-like"/>
</dbReference>
<dbReference type="AlphaFoldDB" id="A0A559KEB0"/>
<feature type="repeat" description="TPR" evidence="1">
    <location>
        <begin position="40"/>
        <end position="73"/>
    </location>
</feature>
<dbReference type="SUPFAM" id="SSF48452">
    <property type="entry name" value="TPR-like"/>
    <property type="match status" value="2"/>
</dbReference>
<dbReference type="GO" id="GO:0016740">
    <property type="term" value="F:transferase activity"/>
    <property type="evidence" value="ECO:0007669"/>
    <property type="project" value="UniProtKB-KW"/>
</dbReference>
<proteinExistence type="predicted"/>
<dbReference type="OrthoDB" id="9815923at2"/>
<name>A0A559KEB0_9BACL</name>
<keyword evidence="4" id="KW-1185">Reference proteome</keyword>
<evidence type="ECO:0000313" key="3">
    <source>
        <dbReference type="EMBL" id="TVY10465.1"/>
    </source>
</evidence>
<feature type="domain" description="Glycosyltransferase 2-like" evidence="2">
    <location>
        <begin position="107"/>
        <end position="213"/>
    </location>
</feature>
<evidence type="ECO:0000313" key="4">
    <source>
        <dbReference type="Proteomes" id="UP000317036"/>
    </source>
</evidence>
<dbReference type="InterPro" id="IPR019734">
    <property type="entry name" value="TPR_rpt"/>
</dbReference>
<dbReference type="PANTHER" id="PTHR43630:SF2">
    <property type="entry name" value="GLYCOSYLTRANSFERASE"/>
    <property type="match status" value="1"/>
</dbReference>
<dbReference type="Pfam" id="PF00535">
    <property type="entry name" value="Glycos_transf_2"/>
    <property type="match status" value="1"/>
</dbReference>
<dbReference type="RefSeq" id="WP_144845583.1">
    <property type="nucleotide sequence ID" value="NZ_VNJI01000008.1"/>
</dbReference>
<evidence type="ECO:0000256" key="1">
    <source>
        <dbReference type="PROSITE-ProRule" id="PRU00339"/>
    </source>
</evidence>
<dbReference type="CDD" id="cd02511">
    <property type="entry name" value="Beta4Glucosyltransferase"/>
    <property type="match status" value="1"/>
</dbReference>
<dbReference type="Gene3D" id="1.25.40.10">
    <property type="entry name" value="Tetratricopeptide repeat domain"/>
    <property type="match status" value="2"/>
</dbReference>
<dbReference type="SUPFAM" id="SSF53448">
    <property type="entry name" value="Nucleotide-diphospho-sugar transferases"/>
    <property type="match status" value="1"/>
</dbReference>
<protein>
    <submittedName>
        <fullName evidence="3">Glycosyltransferase</fullName>
    </submittedName>
</protein>